<protein>
    <recommendedName>
        <fullName evidence="5">UBC core domain-containing protein</fullName>
    </recommendedName>
</protein>
<dbReference type="CDD" id="cd23798">
    <property type="entry name" value="UBCc_UBE2I"/>
    <property type="match status" value="1"/>
</dbReference>
<evidence type="ECO:0000256" key="3">
    <source>
        <dbReference type="PROSITE-ProRule" id="PRU10133"/>
    </source>
</evidence>
<dbReference type="GO" id="GO:0016740">
    <property type="term" value="F:transferase activity"/>
    <property type="evidence" value="ECO:0007669"/>
    <property type="project" value="UniProtKB-KW"/>
</dbReference>
<dbReference type="GO" id="GO:0005524">
    <property type="term" value="F:ATP binding"/>
    <property type="evidence" value="ECO:0007669"/>
    <property type="project" value="UniProtKB-UniRule"/>
</dbReference>
<name>A0A7R9M2G5_9ACAR</name>
<dbReference type="InterPro" id="IPR023313">
    <property type="entry name" value="UBQ-conjugating_AS"/>
</dbReference>
<dbReference type="Gene3D" id="3.10.110.10">
    <property type="entry name" value="Ubiquitin Conjugating Enzyme"/>
    <property type="match status" value="1"/>
</dbReference>
<evidence type="ECO:0000256" key="1">
    <source>
        <dbReference type="ARBA" id="ARBA00022679"/>
    </source>
</evidence>
<dbReference type="EMBL" id="OC920006">
    <property type="protein sequence ID" value="CAD7652127.1"/>
    <property type="molecule type" value="Genomic_DNA"/>
</dbReference>
<keyword evidence="4" id="KW-0547">Nucleotide-binding</keyword>
<keyword evidence="1" id="KW-0808">Transferase</keyword>
<dbReference type="InterPro" id="IPR016135">
    <property type="entry name" value="UBQ-conjugating_enzyme/RWD"/>
</dbReference>
<evidence type="ECO:0000256" key="2">
    <source>
        <dbReference type="ARBA" id="ARBA00022786"/>
    </source>
</evidence>
<dbReference type="SMART" id="SM00212">
    <property type="entry name" value="UBCc"/>
    <property type="match status" value="1"/>
</dbReference>
<dbReference type="EMBL" id="CAJPVJ010005181">
    <property type="protein sequence ID" value="CAG2169314.1"/>
    <property type="molecule type" value="Genomic_DNA"/>
</dbReference>
<feature type="domain" description="UBC core" evidence="5">
    <location>
        <begin position="5"/>
        <end position="136"/>
    </location>
</feature>
<gene>
    <name evidence="6" type="ORF">ONB1V03_LOCUS8793</name>
</gene>
<keyword evidence="7" id="KW-1185">Reference proteome</keyword>
<keyword evidence="4" id="KW-0067">ATP-binding</keyword>
<feature type="active site" description="Glycyl thioester intermediate" evidence="3">
    <location>
        <position position="94"/>
    </location>
</feature>
<sequence length="136" mass="15249">MAQGMAQARLVQERKCWRKDHPHGWIAKPKKNADGTDCLLTWECTITGSERTPWEGGAFPITLKFSEDYPARPPECYFPTGFFHPNVYPSGKICLSIINTPENKGTWKPSITVKQVSQACTTYSEKPFLVPTAVTS</sequence>
<evidence type="ECO:0000256" key="4">
    <source>
        <dbReference type="RuleBase" id="RU362109"/>
    </source>
</evidence>
<reference evidence="6" key="1">
    <citation type="submission" date="2020-11" db="EMBL/GenBank/DDBJ databases">
        <authorList>
            <person name="Tran Van P."/>
        </authorList>
    </citation>
    <scope>NUCLEOTIDE SEQUENCE</scope>
</reference>
<dbReference type="Pfam" id="PF00179">
    <property type="entry name" value="UQ_con"/>
    <property type="match status" value="1"/>
</dbReference>
<dbReference type="PROSITE" id="PS50127">
    <property type="entry name" value="UBC_2"/>
    <property type="match status" value="1"/>
</dbReference>
<evidence type="ECO:0000313" key="6">
    <source>
        <dbReference type="EMBL" id="CAD7652127.1"/>
    </source>
</evidence>
<dbReference type="Proteomes" id="UP000728032">
    <property type="component" value="Unassembled WGS sequence"/>
</dbReference>
<dbReference type="PROSITE" id="PS00183">
    <property type="entry name" value="UBC_1"/>
    <property type="match status" value="1"/>
</dbReference>
<proteinExistence type="inferred from homology"/>
<accession>A0A7R9M2G5</accession>
<dbReference type="InterPro" id="IPR050113">
    <property type="entry name" value="Ub_conjugating_enzyme"/>
</dbReference>
<dbReference type="AlphaFoldDB" id="A0A7R9M2G5"/>
<dbReference type="OrthoDB" id="6600758at2759"/>
<comment type="similarity">
    <text evidence="4">Belongs to the ubiquitin-conjugating enzyme family.</text>
</comment>
<evidence type="ECO:0000313" key="7">
    <source>
        <dbReference type="Proteomes" id="UP000728032"/>
    </source>
</evidence>
<keyword evidence="2 4" id="KW-0833">Ubl conjugation pathway</keyword>
<evidence type="ECO:0000259" key="5">
    <source>
        <dbReference type="PROSITE" id="PS50127"/>
    </source>
</evidence>
<dbReference type="SUPFAM" id="SSF54495">
    <property type="entry name" value="UBC-like"/>
    <property type="match status" value="1"/>
</dbReference>
<organism evidence="6">
    <name type="scientific">Oppiella nova</name>
    <dbReference type="NCBI Taxonomy" id="334625"/>
    <lineage>
        <taxon>Eukaryota</taxon>
        <taxon>Metazoa</taxon>
        <taxon>Ecdysozoa</taxon>
        <taxon>Arthropoda</taxon>
        <taxon>Chelicerata</taxon>
        <taxon>Arachnida</taxon>
        <taxon>Acari</taxon>
        <taxon>Acariformes</taxon>
        <taxon>Sarcoptiformes</taxon>
        <taxon>Oribatida</taxon>
        <taxon>Brachypylina</taxon>
        <taxon>Oppioidea</taxon>
        <taxon>Oppiidae</taxon>
        <taxon>Oppiella</taxon>
    </lineage>
</organism>
<dbReference type="PANTHER" id="PTHR24067">
    <property type="entry name" value="UBIQUITIN-CONJUGATING ENZYME E2"/>
    <property type="match status" value="1"/>
</dbReference>
<dbReference type="InterPro" id="IPR000608">
    <property type="entry name" value="UBC"/>
</dbReference>